<evidence type="ECO:0000259" key="2">
    <source>
        <dbReference type="PROSITE" id="PS01031"/>
    </source>
</evidence>
<gene>
    <name evidence="3" type="ORF">LCGC14_0942420</name>
</gene>
<feature type="domain" description="SHSP" evidence="2">
    <location>
        <begin position="1"/>
        <end position="86"/>
    </location>
</feature>
<feature type="region of interest" description="Disordered" evidence="1">
    <location>
        <begin position="1"/>
        <end position="21"/>
    </location>
</feature>
<dbReference type="InterPro" id="IPR002068">
    <property type="entry name" value="A-crystallin/Hsp20_dom"/>
</dbReference>
<dbReference type="SUPFAM" id="SSF49764">
    <property type="entry name" value="HSP20-like chaperones"/>
    <property type="match status" value="1"/>
</dbReference>
<organism evidence="3">
    <name type="scientific">marine sediment metagenome</name>
    <dbReference type="NCBI Taxonomy" id="412755"/>
    <lineage>
        <taxon>unclassified sequences</taxon>
        <taxon>metagenomes</taxon>
        <taxon>ecological metagenomes</taxon>
    </lineage>
</organism>
<dbReference type="Pfam" id="PF00011">
    <property type="entry name" value="HSP20"/>
    <property type="match status" value="1"/>
</dbReference>
<feature type="non-terminal residue" evidence="3">
    <location>
        <position position="1"/>
    </location>
</feature>
<accession>A0A0F9NP97</accession>
<dbReference type="PROSITE" id="PS01031">
    <property type="entry name" value="SHSP"/>
    <property type="match status" value="1"/>
</dbReference>
<dbReference type="AlphaFoldDB" id="A0A0F9NP97"/>
<evidence type="ECO:0000313" key="3">
    <source>
        <dbReference type="EMBL" id="KKN19754.1"/>
    </source>
</evidence>
<dbReference type="InterPro" id="IPR008978">
    <property type="entry name" value="HSP20-like_chaperone"/>
</dbReference>
<dbReference type="Gene3D" id="2.60.40.790">
    <property type="match status" value="1"/>
</dbReference>
<proteinExistence type="predicted"/>
<comment type="caution">
    <text evidence="3">The sequence shown here is derived from an EMBL/GenBank/DDBJ whole genome shotgun (WGS) entry which is preliminary data.</text>
</comment>
<sequence>KDKKDKDKDKKDKDKEKKDKKKEKFREIKGSYLRREFKSQNFYRAFILPEDILSEDIDASFRNGVLRLNILKTSAIAKQKHVIDIK</sequence>
<evidence type="ECO:0000256" key="1">
    <source>
        <dbReference type="SAM" id="MobiDB-lite"/>
    </source>
</evidence>
<name>A0A0F9NP97_9ZZZZ</name>
<protein>
    <recommendedName>
        <fullName evidence="2">SHSP domain-containing protein</fullName>
    </recommendedName>
</protein>
<dbReference type="EMBL" id="LAZR01003303">
    <property type="protein sequence ID" value="KKN19754.1"/>
    <property type="molecule type" value="Genomic_DNA"/>
</dbReference>
<reference evidence="3" key="1">
    <citation type="journal article" date="2015" name="Nature">
        <title>Complex archaea that bridge the gap between prokaryotes and eukaryotes.</title>
        <authorList>
            <person name="Spang A."/>
            <person name="Saw J.H."/>
            <person name="Jorgensen S.L."/>
            <person name="Zaremba-Niedzwiedzka K."/>
            <person name="Martijn J."/>
            <person name="Lind A.E."/>
            <person name="van Eijk R."/>
            <person name="Schleper C."/>
            <person name="Guy L."/>
            <person name="Ettema T.J."/>
        </authorList>
    </citation>
    <scope>NUCLEOTIDE SEQUENCE</scope>
</reference>
<dbReference type="CDD" id="cd06464">
    <property type="entry name" value="ACD_sHsps-like"/>
    <property type="match status" value="1"/>
</dbReference>